<organism evidence="3">
    <name type="scientific">Vecturithrix granuli</name>
    <dbReference type="NCBI Taxonomy" id="1499967"/>
    <lineage>
        <taxon>Bacteria</taxon>
        <taxon>Candidatus Moduliflexota</taxon>
        <taxon>Candidatus Vecturitrichia</taxon>
        <taxon>Candidatus Vecturitrichales</taxon>
        <taxon>Candidatus Vecturitrichaceae</taxon>
        <taxon>Candidatus Vecturithrix</taxon>
    </lineage>
</organism>
<evidence type="ECO:0000259" key="2">
    <source>
        <dbReference type="Pfam" id="PF13581"/>
    </source>
</evidence>
<dbReference type="InterPro" id="IPR003594">
    <property type="entry name" value="HATPase_dom"/>
</dbReference>
<dbReference type="PANTHER" id="PTHR35526:SF3">
    <property type="entry name" value="ANTI-SIGMA-F FACTOR RSBW"/>
    <property type="match status" value="1"/>
</dbReference>
<evidence type="ECO:0000313" key="4">
    <source>
        <dbReference type="Proteomes" id="UP000030661"/>
    </source>
</evidence>
<dbReference type="CDD" id="cd16936">
    <property type="entry name" value="HATPase_RsbW-like"/>
    <property type="match status" value="1"/>
</dbReference>
<dbReference type="Pfam" id="PF13581">
    <property type="entry name" value="HATPase_c_2"/>
    <property type="match status" value="1"/>
</dbReference>
<reference evidence="3" key="1">
    <citation type="journal article" date="2015" name="PeerJ">
        <title>First genomic representation of candidate bacterial phylum KSB3 points to enhanced environmental sensing as a trigger of wastewater bulking.</title>
        <authorList>
            <person name="Sekiguchi Y."/>
            <person name="Ohashi A."/>
            <person name="Parks D.H."/>
            <person name="Yamauchi T."/>
            <person name="Tyson G.W."/>
            <person name="Hugenholtz P."/>
        </authorList>
    </citation>
    <scope>NUCLEOTIDE SEQUENCE [LARGE SCALE GENOMIC DNA]</scope>
</reference>
<accession>A0A081C4E1</accession>
<keyword evidence="1" id="KW-0808">Transferase</keyword>
<keyword evidence="1" id="KW-0418">Kinase</keyword>
<dbReference type="Proteomes" id="UP000030661">
    <property type="component" value="Unassembled WGS sequence"/>
</dbReference>
<protein>
    <submittedName>
        <fullName evidence="3">Anti-sigma factor antagonist</fullName>
    </submittedName>
</protein>
<dbReference type="STRING" id="1499967.U27_06431"/>
<gene>
    <name evidence="3" type="ORF">U27_06431</name>
</gene>
<dbReference type="EMBL" id="DF820470">
    <property type="protein sequence ID" value="GAK59446.1"/>
    <property type="molecule type" value="Genomic_DNA"/>
</dbReference>
<evidence type="ECO:0000256" key="1">
    <source>
        <dbReference type="ARBA" id="ARBA00022527"/>
    </source>
</evidence>
<sequence length="153" mass="17340">MSHNRTSIVVQTPGEMSYLYRIREFITGIAAEVGIDEQDILNIELAVDEACANVIEHGYEPNAPDKSLTIQMEIDDQKLVLKIIDQGKSFDPRLKPPPDIQKLITMKRDGGLGISLIKQTMDEIDYRRTPEGCNVLILTKYLQLDHNSEDRTL</sequence>
<dbReference type="InterPro" id="IPR050267">
    <property type="entry name" value="Anti-sigma-factor_SerPK"/>
</dbReference>
<name>A0A081C4E1_VECG1</name>
<dbReference type="GO" id="GO:0004674">
    <property type="term" value="F:protein serine/threonine kinase activity"/>
    <property type="evidence" value="ECO:0007669"/>
    <property type="project" value="UniProtKB-KW"/>
</dbReference>
<dbReference type="Gene3D" id="3.30.565.10">
    <property type="entry name" value="Histidine kinase-like ATPase, C-terminal domain"/>
    <property type="match status" value="1"/>
</dbReference>
<dbReference type="PANTHER" id="PTHR35526">
    <property type="entry name" value="ANTI-SIGMA-F FACTOR RSBW-RELATED"/>
    <property type="match status" value="1"/>
</dbReference>
<feature type="domain" description="Histidine kinase/HSP90-like ATPase" evidence="2">
    <location>
        <begin position="15"/>
        <end position="140"/>
    </location>
</feature>
<proteinExistence type="predicted"/>
<dbReference type="AlphaFoldDB" id="A0A081C4E1"/>
<evidence type="ECO:0000313" key="3">
    <source>
        <dbReference type="EMBL" id="GAK59446.1"/>
    </source>
</evidence>
<dbReference type="eggNOG" id="COG2172">
    <property type="taxonomic scope" value="Bacteria"/>
</dbReference>
<dbReference type="HOGENOM" id="CLU_1677107_0_0_0"/>
<keyword evidence="4" id="KW-1185">Reference proteome</keyword>
<dbReference type="SUPFAM" id="SSF55874">
    <property type="entry name" value="ATPase domain of HSP90 chaperone/DNA topoisomerase II/histidine kinase"/>
    <property type="match status" value="1"/>
</dbReference>
<keyword evidence="1" id="KW-0723">Serine/threonine-protein kinase</keyword>
<dbReference type="InterPro" id="IPR036890">
    <property type="entry name" value="HATPase_C_sf"/>
</dbReference>